<reference evidence="2" key="1">
    <citation type="journal article" date="2022" name="Mol. Ecol. Resour.">
        <title>The genomes of chicory, endive, great burdock and yacon provide insights into Asteraceae palaeo-polyploidization history and plant inulin production.</title>
        <authorList>
            <person name="Fan W."/>
            <person name="Wang S."/>
            <person name="Wang H."/>
            <person name="Wang A."/>
            <person name="Jiang F."/>
            <person name="Liu H."/>
            <person name="Zhao H."/>
            <person name="Xu D."/>
            <person name="Zhang Y."/>
        </authorList>
    </citation>
    <scope>NUCLEOTIDE SEQUENCE [LARGE SCALE GENOMIC DNA]</scope>
    <source>
        <strain evidence="2">cv. Yunnan</strain>
    </source>
</reference>
<keyword evidence="2" id="KW-1185">Reference proteome</keyword>
<accession>A0ACB9GRX2</accession>
<gene>
    <name evidence="1" type="ORF">L1987_45374</name>
</gene>
<proteinExistence type="predicted"/>
<comment type="caution">
    <text evidence="1">The sequence shown here is derived from an EMBL/GenBank/DDBJ whole genome shotgun (WGS) entry which is preliminary data.</text>
</comment>
<evidence type="ECO:0000313" key="2">
    <source>
        <dbReference type="Proteomes" id="UP001056120"/>
    </source>
</evidence>
<evidence type="ECO:0000313" key="1">
    <source>
        <dbReference type="EMBL" id="KAI3786239.1"/>
    </source>
</evidence>
<reference evidence="1 2" key="2">
    <citation type="journal article" date="2022" name="Mol. Ecol. Resour.">
        <title>The genomes of chicory, endive, great burdock and yacon provide insights into Asteraceae paleo-polyploidization history and plant inulin production.</title>
        <authorList>
            <person name="Fan W."/>
            <person name="Wang S."/>
            <person name="Wang H."/>
            <person name="Wang A."/>
            <person name="Jiang F."/>
            <person name="Liu H."/>
            <person name="Zhao H."/>
            <person name="Xu D."/>
            <person name="Zhang Y."/>
        </authorList>
    </citation>
    <scope>NUCLEOTIDE SEQUENCE [LARGE SCALE GENOMIC DNA]</scope>
    <source>
        <strain evidence="2">cv. Yunnan</strain>
        <tissue evidence="1">Leaves</tissue>
    </source>
</reference>
<protein>
    <submittedName>
        <fullName evidence="1">Uncharacterized protein</fullName>
    </submittedName>
</protein>
<sequence length="689" mass="74901">MRMRMRMRMRRMLLFVFLVLAPTSINGDTDPSDASALRVMYQGLHSPGQLTKWTSNGGDPCGENWKGVKCSGSRVTEINLSGLGLSGDMGYQLTSLTSLTTLDMSNNNLGNQIPYNLPPNLQRLNFAGCGFSGSLPYSISLMTSLKYLNVARNQINGQLQDMFGKLPSLSTLDLSFNSLTGNLPESFSSLSSATDMYLQNNEFTGTIDVLADLPLKNLNVANNKLTGWVPSQLKNINLQKDGNSWNSGTAPPPPPGTPAAGRNRQPRSPSTNNSSDGDKKSGVNGGAIAGIVISILVVGAVIAFFLLKKKSRKSHTDIEKMENQPFASLASQPHELKSVEASSMAFEIPSAINLKPPPVERHKSFDDDDFSAKPVVPKKISVAPTNAISYSIADLQMATNSFSADNLIGEGSTGRVFRAQFEDGKVVAVKKINSSALGTGGDFIDIVSDISRLRHPNVTELVGYCCEHGQHLLVYEFLNNGSLYDFLHLSDEYSSKPLTWNNRVKIALGAARALEYLHEVCSPSVIHKSIKSANILLDSELNPRLSDCGLASLVSDADQEVDNSAPEVSMSGHYTVKGDVYGFGVTMLELLTGRKPFDSLRARSEQSLVRWATPQLHDIDALAKMVDPALKGLYPVKSLSRFADVIALCVQPEPEFRPPMSEVVEALVRLVQRTNMSKRTVGNDARPEE</sequence>
<organism evidence="1 2">
    <name type="scientific">Smallanthus sonchifolius</name>
    <dbReference type="NCBI Taxonomy" id="185202"/>
    <lineage>
        <taxon>Eukaryota</taxon>
        <taxon>Viridiplantae</taxon>
        <taxon>Streptophyta</taxon>
        <taxon>Embryophyta</taxon>
        <taxon>Tracheophyta</taxon>
        <taxon>Spermatophyta</taxon>
        <taxon>Magnoliopsida</taxon>
        <taxon>eudicotyledons</taxon>
        <taxon>Gunneridae</taxon>
        <taxon>Pentapetalae</taxon>
        <taxon>asterids</taxon>
        <taxon>campanulids</taxon>
        <taxon>Asterales</taxon>
        <taxon>Asteraceae</taxon>
        <taxon>Asteroideae</taxon>
        <taxon>Heliantheae alliance</taxon>
        <taxon>Millerieae</taxon>
        <taxon>Smallanthus</taxon>
    </lineage>
</organism>
<name>A0ACB9GRX2_9ASTR</name>
<dbReference type="EMBL" id="CM042031">
    <property type="protein sequence ID" value="KAI3786239.1"/>
    <property type="molecule type" value="Genomic_DNA"/>
</dbReference>
<dbReference type="Proteomes" id="UP001056120">
    <property type="component" value="Linkage Group LG14"/>
</dbReference>